<reference evidence="1 2" key="1">
    <citation type="journal article" date="2016" name="Front. Microbiol.">
        <title>Single-Cell (Meta-)Genomics of a Dimorphic Candidatus Thiomargarita nelsonii Reveals Genomic Plasticity.</title>
        <authorList>
            <person name="Flood B.E."/>
            <person name="Fliss P."/>
            <person name="Jones D.S."/>
            <person name="Dick G.J."/>
            <person name="Jain S."/>
            <person name="Kaster A.K."/>
            <person name="Winkel M."/>
            <person name="Mussmann M."/>
            <person name="Bailey J."/>
        </authorList>
    </citation>
    <scope>NUCLEOTIDE SEQUENCE [LARGE SCALE GENOMIC DNA]</scope>
    <source>
        <strain evidence="1">Hydrate Ridge</strain>
    </source>
</reference>
<dbReference type="Proteomes" id="UP000030428">
    <property type="component" value="Unassembled WGS sequence"/>
</dbReference>
<keyword evidence="2" id="KW-1185">Reference proteome</keyword>
<comment type="caution">
    <text evidence="1">The sequence shown here is derived from an EMBL/GenBank/DDBJ whole genome shotgun (WGS) entry which is preliminary data.</text>
</comment>
<name>A0A0A6P356_9GAMM</name>
<dbReference type="AlphaFoldDB" id="A0A0A6P356"/>
<sequence>MVDSHNNVARLFPTDDFKGAAKVNKNPVKKGGQYFVPAAFRSFKLDDNTGEETLYLLESQHR</sequence>
<dbReference type="EMBL" id="JSZA02000047">
    <property type="protein sequence ID" value="KHD05203.1"/>
    <property type="molecule type" value="Genomic_DNA"/>
</dbReference>
<organism evidence="1 2">
    <name type="scientific">Candidatus Thiomargarita nelsonii</name>
    <dbReference type="NCBI Taxonomy" id="1003181"/>
    <lineage>
        <taxon>Bacteria</taxon>
        <taxon>Pseudomonadati</taxon>
        <taxon>Pseudomonadota</taxon>
        <taxon>Gammaproteobacteria</taxon>
        <taxon>Thiotrichales</taxon>
        <taxon>Thiotrichaceae</taxon>
        <taxon>Thiomargarita</taxon>
    </lineage>
</organism>
<evidence type="ECO:0000313" key="2">
    <source>
        <dbReference type="Proteomes" id="UP000030428"/>
    </source>
</evidence>
<accession>A0A0A6P356</accession>
<proteinExistence type="predicted"/>
<gene>
    <name evidence="1" type="ORF">PN36_13920</name>
</gene>
<evidence type="ECO:0000313" key="1">
    <source>
        <dbReference type="EMBL" id="KHD05203.1"/>
    </source>
</evidence>
<protein>
    <submittedName>
        <fullName evidence="1">Uncharacterized protein</fullName>
    </submittedName>
</protein>